<sequence length="41" mass="4645">MKKFYDVEEKVPLLQGIPLSLQHLFAMFGSTVLVPFLPNVP</sequence>
<dbReference type="Proteomes" id="UP000005963">
    <property type="component" value="Unassembled WGS sequence"/>
</dbReference>
<dbReference type="GeneID" id="93326850"/>
<evidence type="ECO:0000313" key="2">
    <source>
        <dbReference type="Proteomes" id="UP000005963"/>
    </source>
</evidence>
<organism evidence="1 2">
    <name type="scientific">Megamonas funiformis YIT 11815</name>
    <dbReference type="NCBI Taxonomy" id="742816"/>
    <lineage>
        <taxon>Bacteria</taxon>
        <taxon>Bacillati</taxon>
        <taxon>Bacillota</taxon>
        <taxon>Negativicutes</taxon>
        <taxon>Selenomonadales</taxon>
        <taxon>Selenomonadaceae</taxon>
        <taxon>Megamonas</taxon>
    </lineage>
</organism>
<gene>
    <name evidence="1" type="ORF">HMPREF9454_00496</name>
</gene>
<protein>
    <submittedName>
        <fullName evidence="1">Uracil permease</fullName>
    </submittedName>
</protein>
<dbReference type="RefSeq" id="WP_008537709.1">
    <property type="nucleotide sequence ID" value="NZ_JH601090.1"/>
</dbReference>
<accession>A0ABP2NLT9</accession>
<keyword evidence="2" id="KW-1185">Reference proteome</keyword>
<evidence type="ECO:0000313" key="1">
    <source>
        <dbReference type="EMBL" id="EHR38691.1"/>
    </source>
</evidence>
<dbReference type="EMBL" id="ADMB01000024">
    <property type="protein sequence ID" value="EHR38691.1"/>
    <property type="molecule type" value="Genomic_DNA"/>
</dbReference>
<reference evidence="1 2" key="1">
    <citation type="submission" date="2012-01" db="EMBL/GenBank/DDBJ databases">
        <title>The Genome Sequence of Megamonas funiformis YIT 11815.</title>
        <authorList>
            <consortium name="The Broad Institute Genome Sequencing Platform"/>
            <person name="Earl A."/>
            <person name="Ward D."/>
            <person name="Feldgarden M."/>
            <person name="Gevers D."/>
            <person name="Morotomi M."/>
            <person name="Young S.K."/>
            <person name="Zeng Q."/>
            <person name="Gargeya S."/>
            <person name="Fitzgerald M."/>
            <person name="Haas B."/>
            <person name="Abouelleil A."/>
            <person name="Alvarado L."/>
            <person name="Arachchi H.M."/>
            <person name="Berlin A."/>
            <person name="Chapman S.B."/>
            <person name="Gearin G."/>
            <person name="Goldberg J."/>
            <person name="Griggs A."/>
            <person name="Gujja S."/>
            <person name="Hansen M."/>
            <person name="Heiman D."/>
            <person name="Howarth C."/>
            <person name="Larimer J."/>
            <person name="Lui A."/>
            <person name="MacDonald P.J.P."/>
            <person name="McCowen C."/>
            <person name="Montmayeur A."/>
            <person name="Murphy C."/>
            <person name="Neiman D."/>
            <person name="Pearson M."/>
            <person name="Priest M."/>
            <person name="Roberts A."/>
            <person name="Saif S."/>
            <person name="Shea T."/>
            <person name="Sisk P."/>
            <person name="Stolte C."/>
            <person name="Sykes S."/>
            <person name="Wortman J."/>
            <person name="Nusbaum C."/>
            <person name="Birren B."/>
        </authorList>
    </citation>
    <scope>NUCLEOTIDE SEQUENCE [LARGE SCALE GENOMIC DNA]</scope>
    <source>
        <strain evidence="1 2">YIT 11815</strain>
    </source>
</reference>
<name>A0ABP2NLT9_9FIRM</name>
<comment type="caution">
    <text evidence="1">The sequence shown here is derived from an EMBL/GenBank/DDBJ whole genome shotgun (WGS) entry which is preliminary data.</text>
</comment>
<proteinExistence type="predicted"/>